<dbReference type="InterPro" id="IPR010296">
    <property type="entry name" value="DUF899_thioredox"/>
</dbReference>
<dbReference type="OrthoDB" id="574359at2"/>
<comment type="caution">
    <text evidence="1">The sequence shown here is derived from an EMBL/GenBank/DDBJ whole genome shotgun (WGS) entry which is preliminary data.</text>
</comment>
<dbReference type="Gene3D" id="3.40.30.10">
    <property type="entry name" value="Glutaredoxin"/>
    <property type="match status" value="1"/>
</dbReference>
<name>A0A370WYD7_9GAMM</name>
<keyword evidence="2" id="KW-1185">Reference proteome</keyword>
<dbReference type="Proteomes" id="UP000254258">
    <property type="component" value="Unassembled WGS sequence"/>
</dbReference>
<proteinExistence type="predicted"/>
<dbReference type="SUPFAM" id="SSF52833">
    <property type="entry name" value="Thioredoxin-like"/>
    <property type="match status" value="1"/>
</dbReference>
<protein>
    <submittedName>
        <fullName evidence="1">DUF899 domain-containing protein</fullName>
    </submittedName>
</protein>
<evidence type="ECO:0000313" key="2">
    <source>
        <dbReference type="Proteomes" id="UP000254258"/>
    </source>
</evidence>
<dbReference type="Pfam" id="PF05988">
    <property type="entry name" value="DUF899"/>
    <property type="match status" value="1"/>
</dbReference>
<reference evidence="1 2" key="1">
    <citation type="submission" date="2018-07" db="EMBL/GenBank/DDBJ databases">
        <title>Dyella monticola sp. nov. and Dyella psychrodurans sp. nov. isolated from monsoon evergreen broad-leaved forest soil of Dinghu Mountain, China.</title>
        <authorList>
            <person name="Gao Z."/>
            <person name="Qiu L."/>
        </authorList>
    </citation>
    <scope>NUCLEOTIDE SEQUENCE [LARGE SCALE GENOMIC DNA]</scope>
    <source>
        <strain evidence="1 2">4G-K06</strain>
    </source>
</reference>
<dbReference type="RefSeq" id="WP_115495854.1">
    <property type="nucleotide sequence ID" value="NZ_QRBE01000006.1"/>
</dbReference>
<dbReference type="AlphaFoldDB" id="A0A370WYD7"/>
<organism evidence="1 2">
    <name type="scientific">Dyella monticola</name>
    <dbReference type="NCBI Taxonomy" id="1927958"/>
    <lineage>
        <taxon>Bacteria</taxon>
        <taxon>Pseudomonadati</taxon>
        <taxon>Pseudomonadota</taxon>
        <taxon>Gammaproteobacteria</taxon>
        <taxon>Lysobacterales</taxon>
        <taxon>Rhodanobacteraceae</taxon>
        <taxon>Dyella</taxon>
    </lineage>
</organism>
<dbReference type="InterPro" id="IPR036249">
    <property type="entry name" value="Thioredoxin-like_sf"/>
</dbReference>
<accession>A0A370WYD7</accession>
<gene>
    <name evidence="1" type="ORF">DWU98_11535</name>
</gene>
<evidence type="ECO:0000313" key="1">
    <source>
        <dbReference type="EMBL" id="RDS81168.1"/>
    </source>
</evidence>
<dbReference type="EMBL" id="QRBE01000006">
    <property type="protein sequence ID" value="RDS81168.1"/>
    <property type="molecule type" value="Genomic_DNA"/>
</dbReference>
<sequence>MTSHRIVNHDEWIAERTRFLDKEKQFTHLRDELSRERRALPWERVEKSYSFEGEDGKETLADLFGTHSQLIVYHFMFGPEWDIGCPACSFWADNFNGIIEHLHHRDVSFVAVSRAPLAKLQAQARAFGWTFKWVSSAGGDFNYDYNVSFQLPEGKADVFYNYRTQTLGNEEQPGISAFIKEGNGIFHTYSTYSRGLDMLNTAYHYLDIAPRGRDEDGLPFPMAWLKHRIAYSN</sequence>